<proteinExistence type="inferred from homology"/>
<dbReference type="PANTHER" id="PTHR10934:SF2">
    <property type="entry name" value="LARGE RIBOSOMAL SUBUNIT PROTEIN EL18"/>
    <property type="match status" value="1"/>
</dbReference>
<dbReference type="Gene3D" id="3.100.10.10">
    <property type="match status" value="1"/>
</dbReference>
<evidence type="ECO:0000313" key="6">
    <source>
        <dbReference type="EMBL" id="KAA6377757.1"/>
    </source>
</evidence>
<keyword evidence="3" id="KW-0687">Ribonucleoprotein</keyword>
<dbReference type="GO" id="GO:0022625">
    <property type="term" value="C:cytosolic large ribosomal subunit"/>
    <property type="evidence" value="ECO:0007669"/>
    <property type="project" value="TreeGrafter"/>
</dbReference>
<accession>A0A5J4V597</accession>
<dbReference type="Proteomes" id="UP000324800">
    <property type="component" value="Unassembled WGS sequence"/>
</dbReference>
<evidence type="ECO:0000313" key="7">
    <source>
        <dbReference type="Proteomes" id="UP000324800"/>
    </source>
</evidence>
<evidence type="ECO:0000259" key="5">
    <source>
        <dbReference type="Pfam" id="PF17135"/>
    </source>
</evidence>
<dbReference type="InterPro" id="IPR036227">
    <property type="entry name" value="Ribosomal_uL15/eL18_sf"/>
</dbReference>
<feature type="region of interest" description="Disordered" evidence="4">
    <location>
        <begin position="152"/>
        <end position="185"/>
    </location>
</feature>
<protein>
    <submittedName>
        <fullName evidence="6">Putative 60S ribosomal protein L18-2</fullName>
    </submittedName>
</protein>
<dbReference type="SUPFAM" id="SSF52080">
    <property type="entry name" value="Ribosomal proteins L15p and L18e"/>
    <property type="match status" value="1"/>
</dbReference>
<dbReference type="OrthoDB" id="6353017at2759"/>
<evidence type="ECO:0000256" key="4">
    <source>
        <dbReference type="SAM" id="MobiDB-lite"/>
    </source>
</evidence>
<name>A0A5J4V597_9EUKA</name>
<dbReference type="InterPro" id="IPR021131">
    <property type="entry name" value="Ribosomal_uL15/eL18"/>
</dbReference>
<dbReference type="Pfam" id="PF17135">
    <property type="entry name" value="Ribosomal_L18"/>
    <property type="match status" value="1"/>
</dbReference>
<evidence type="ECO:0000256" key="3">
    <source>
        <dbReference type="ARBA" id="ARBA00023274"/>
    </source>
</evidence>
<keyword evidence="2 6" id="KW-0689">Ribosomal protein</keyword>
<feature type="domain" description="Large ribosomal subunit protein uL15/eL18" evidence="5">
    <location>
        <begin position="2"/>
        <end position="176"/>
    </location>
</feature>
<reference evidence="6 7" key="1">
    <citation type="submission" date="2019-03" db="EMBL/GenBank/DDBJ databases">
        <title>Single cell metagenomics reveals metabolic interactions within the superorganism composed of flagellate Streblomastix strix and complex community of Bacteroidetes bacteria on its surface.</title>
        <authorList>
            <person name="Treitli S.C."/>
            <person name="Kolisko M."/>
            <person name="Husnik F."/>
            <person name="Keeling P."/>
            <person name="Hampl V."/>
        </authorList>
    </citation>
    <scope>NUCLEOTIDE SEQUENCE [LARGE SCALE GENOMIC DNA]</scope>
    <source>
        <strain evidence="6">ST1C</strain>
    </source>
</reference>
<organism evidence="6 7">
    <name type="scientific">Streblomastix strix</name>
    <dbReference type="NCBI Taxonomy" id="222440"/>
    <lineage>
        <taxon>Eukaryota</taxon>
        <taxon>Metamonada</taxon>
        <taxon>Preaxostyla</taxon>
        <taxon>Oxymonadida</taxon>
        <taxon>Streblomastigidae</taxon>
        <taxon>Streblomastix</taxon>
    </lineage>
</organism>
<dbReference type="GO" id="GO:0003723">
    <property type="term" value="F:RNA binding"/>
    <property type="evidence" value="ECO:0007669"/>
    <property type="project" value="TreeGrafter"/>
</dbReference>
<dbReference type="PANTHER" id="PTHR10934">
    <property type="entry name" value="60S RIBOSOMAL PROTEIN L18"/>
    <property type="match status" value="1"/>
</dbReference>
<dbReference type="InterPro" id="IPR000039">
    <property type="entry name" value="Ribosomal_eL18"/>
</dbReference>
<dbReference type="AlphaFoldDB" id="A0A5J4V597"/>
<evidence type="ECO:0000256" key="1">
    <source>
        <dbReference type="ARBA" id="ARBA00006815"/>
    </source>
</evidence>
<dbReference type="EMBL" id="SNRW01009601">
    <property type="protein sequence ID" value="KAA6377757.1"/>
    <property type="molecule type" value="Genomic_DNA"/>
</dbReference>
<gene>
    <name evidence="6" type="ORF">EZS28_026717</name>
</gene>
<dbReference type="GO" id="GO:0003735">
    <property type="term" value="F:structural constituent of ribosome"/>
    <property type="evidence" value="ECO:0007669"/>
    <property type="project" value="InterPro"/>
</dbReference>
<dbReference type="GO" id="GO:0006412">
    <property type="term" value="P:translation"/>
    <property type="evidence" value="ECO:0007669"/>
    <property type="project" value="InterPro"/>
</dbReference>
<comment type="caution">
    <text evidence="6">The sequence shown here is derived from an EMBL/GenBank/DDBJ whole genome shotgun (WGS) entry which is preliminary data.</text>
</comment>
<evidence type="ECO:0000256" key="2">
    <source>
        <dbReference type="ARBA" id="ARBA00022980"/>
    </source>
</evidence>
<comment type="similarity">
    <text evidence="1">Belongs to the eukaryotic ribosomal protein eL18 family.</text>
</comment>
<sequence>MGIDLIAGGRSKKTVKRVPKSTDPYHQLLHKLFHHLAHRTENKFNQAIAHRLTQSKSVRAPLSLSKVARFLAGREDKVAVVVATVTNDVRLLDVPKLKVAALKFTETARARINKAGGQCLNLDEIAAKFPTGKGTVLLRGPKSHRTANKYFGTPPGVIHSHTRPRTLTRRSERNRGFKGQLRHKH</sequence>